<dbReference type="Gene3D" id="3.60.40.10">
    <property type="entry name" value="PPM-type phosphatase domain"/>
    <property type="match status" value="1"/>
</dbReference>
<dbReference type="PANTHER" id="PTHR43156:SF2">
    <property type="entry name" value="STAGE II SPORULATION PROTEIN E"/>
    <property type="match status" value="1"/>
</dbReference>
<dbReference type="PANTHER" id="PTHR43156">
    <property type="entry name" value="STAGE II SPORULATION PROTEIN E-RELATED"/>
    <property type="match status" value="1"/>
</dbReference>
<dbReference type="InterPro" id="IPR035965">
    <property type="entry name" value="PAS-like_dom_sf"/>
</dbReference>
<dbReference type="Gene3D" id="3.30.450.40">
    <property type="match status" value="1"/>
</dbReference>
<dbReference type="OrthoDB" id="118142at2"/>
<keyword evidence="1" id="KW-0378">Hydrolase</keyword>
<protein>
    <submittedName>
        <fullName evidence="4">PAS domain S-box-containing protein</fullName>
    </submittedName>
</protein>
<dbReference type="Pfam" id="PF13426">
    <property type="entry name" value="PAS_9"/>
    <property type="match status" value="1"/>
</dbReference>
<dbReference type="InterPro" id="IPR001932">
    <property type="entry name" value="PPM-type_phosphatase-like_dom"/>
</dbReference>
<name>A0A2S6IC33_9ACTN</name>
<dbReference type="InterPro" id="IPR003018">
    <property type="entry name" value="GAF"/>
</dbReference>
<evidence type="ECO:0000313" key="5">
    <source>
        <dbReference type="Proteomes" id="UP000239485"/>
    </source>
</evidence>
<feature type="domain" description="PAS" evidence="2">
    <location>
        <begin position="169"/>
        <end position="218"/>
    </location>
</feature>
<dbReference type="Pfam" id="PF07228">
    <property type="entry name" value="SpoIIE"/>
    <property type="match status" value="1"/>
</dbReference>
<dbReference type="InterPro" id="IPR000700">
    <property type="entry name" value="PAS-assoc_C"/>
</dbReference>
<reference evidence="4 5" key="1">
    <citation type="submission" date="2018-02" db="EMBL/GenBank/DDBJ databases">
        <title>Genomic Encyclopedia of Archaeal and Bacterial Type Strains, Phase II (KMG-II): from individual species to whole genera.</title>
        <authorList>
            <person name="Goeker M."/>
        </authorList>
    </citation>
    <scope>NUCLEOTIDE SEQUENCE [LARGE SCALE GENOMIC DNA]</scope>
    <source>
        <strain evidence="4 5">DSM 22857</strain>
    </source>
</reference>
<evidence type="ECO:0000256" key="1">
    <source>
        <dbReference type="ARBA" id="ARBA00022801"/>
    </source>
</evidence>
<dbReference type="SUPFAM" id="SSF81606">
    <property type="entry name" value="PP2C-like"/>
    <property type="match status" value="1"/>
</dbReference>
<proteinExistence type="predicted"/>
<dbReference type="AlphaFoldDB" id="A0A2S6IC33"/>
<dbReference type="InterPro" id="IPR036457">
    <property type="entry name" value="PPM-type-like_dom_sf"/>
</dbReference>
<dbReference type="CDD" id="cd00130">
    <property type="entry name" value="PAS"/>
    <property type="match status" value="1"/>
</dbReference>
<gene>
    <name evidence="4" type="ORF">CLV92_1239</name>
</gene>
<dbReference type="Proteomes" id="UP000239485">
    <property type="component" value="Unassembled WGS sequence"/>
</dbReference>
<dbReference type="NCBIfam" id="TIGR00229">
    <property type="entry name" value="sensory_box"/>
    <property type="match status" value="1"/>
</dbReference>
<dbReference type="SMART" id="SM00086">
    <property type="entry name" value="PAC"/>
    <property type="match status" value="1"/>
</dbReference>
<sequence>MISRVPDGAAEAGRALPEVVHDESAAVLLVDLEQRAVLFANALAEQLAPGVGLPADLEEWSQRAGLEASDADEPDAPLLRVAAGEPVQGEVVTAARGSDATDARERLWVVGLPLTDAPAPLSRQALVVFLPLRERAAVQRAQEEARDLHSRAVIASDLAFCISDPRVPDNPLVWVNPAFERATGYTADEVLGRNCRFLQGPDTDREAVGRLRKALDAGEPVSEILLNYRADGTAFWNEVVISPVRDATGAVTHHVGVQSDVTHRVRAEFERDAALGEARRARRRLEFLARVTDALSQTLDPEEALQLLPHLVVPDLAQWAFATVLDAKGRPRQVSTSHEDSARSADVRRFQELQGQFLLESSTTLQVLNGTLGPTLIPEVTLDAVRAGVAPDLAPTITTLGLGSALVVPLRARDVITGSLTLLSGEARAPYTEDDLQTAVDLGLRGGLALENARLYAQQRRSSETLQRSLLTPPVSLEDITVVARYVPAAEAAQVGGDWYDAFSQPDGSTVLVIGDVMGHDVSAAAAMGHLRTMVRTLAYDREAGPAEVLDRTDRAMQALAVGTLATAVVAQLRPAGADGRRELRWCRAGHLPPLLLAPDGSVALLGGTGLILGLDAEHEREDHLGEVLPGSTVLLYTDGLVERRDVSMDDRIEELRSALAELAHLPLDELCDALLARMLPGGSDDDVAVVAVHVHPR</sequence>
<dbReference type="Gene3D" id="3.30.450.20">
    <property type="entry name" value="PAS domain"/>
    <property type="match status" value="1"/>
</dbReference>
<evidence type="ECO:0000259" key="3">
    <source>
        <dbReference type="PROSITE" id="PS50113"/>
    </source>
</evidence>
<dbReference type="EMBL" id="PTJD01000023">
    <property type="protein sequence ID" value="PPK90805.1"/>
    <property type="molecule type" value="Genomic_DNA"/>
</dbReference>
<evidence type="ECO:0000259" key="2">
    <source>
        <dbReference type="PROSITE" id="PS50112"/>
    </source>
</evidence>
<keyword evidence="5" id="KW-1185">Reference proteome</keyword>
<dbReference type="InterPro" id="IPR000014">
    <property type="entry name" value="PAS"/>
</dbReference>
<dbReference type="PROSITE" id="PS50112">
    <property type="entry name" value="PAS"/>
    <property type="match status" value="1"/>
</dbReference>
<dbReference type="RefSeq" id="WP_104435802.1">
    <property type="nucleotide sequence ID" value="NZ_PTJD01000023.1"/>
</dbReference>
<dbReference type="SUPFAM" id="SSF55785">
    <property type="entry name" value="PYP-like sensor domain (PAS domain)"/>
    <property type="match status" value="1"/>
</dbReference>
<dbReference type="SMART" id="SM00065">
    <property type="entry name" value="GAF"/>
    <property type="match status" value="1"/>
</dbReference>
<accession>A0A2S6IC33</accession>
<dbReference type="SUPFAM" id="SSF55781">
    <property type="entry name" value="GAF domain-like"/>
    <property type="match status" value="1"/>
</dbReference>
<dbReference type="SMART" id="SM00331">
    <property type="entry name" value="PP2C_SIG"/>
    <property type="match status" value="1"/>
</dbReference>
<dbReference type="InterPro" id="IPR029016">
    <property type="entry name" value="GAF-like_dom_sf"/>
</dbReference>
<feature type="domain" description="PAC" evidence="3">
    <location>
        <begin position="219"/>
        <end position="273"/>
    </location>
</feature>
<evidence type="ECO:0000313" key="4">
    <source>
        <dbReference type="EMBL" id="PPK90805.1"/>
    </source>
</evidence>
<organism evidence="4 5">
    <name type="scientific">Kineococcus xinjiangensis</name>
    <dbReference type="NCBI Taxonomy" id="512762"/>
    <lineage>
        <taxon>Bacteria</taxon>
        <taxon>Bacillati</taxon>
        <taxon>Actinomycetota</taxon>
        <taxon>Actinomycetes</taxon>
        <taxon>Kineosporiales</taxon>
        <taxon>Kineosporiaceae</taxon>
        <taxon>Kineococcus</taxon>
    </lineage>
</organism>
<dbReference type="PROSITE" id="PS50113">
    <property type="entry name" value="PAC"/>
    <property type="match status" value="1"/>
</dbReference>
<dbReference type="InterPro" id="IPR052016">
    <property type="entry name" value="Bact_Sigma-Reg"/>
</dbReference>
<dbReference type="InterPro" id="IPR001610">
    <property type="entry name" value="PAC"/>
</dbReference>
<dbReference type="GO" id="GO:0016791">
    <property type="term" value="F:phosphatase activity"/>
    <property type="evidence" value="ECO:0007669"/>
    <property type="project" value="TreeGrafter"/>
</dbReference>
<comment type="caution">
    <text evidence="4">The sequence shown here is derived from an EMBL/GenBank/DDBJ whole genome shotgun (WGS) entry which is preliminary data.</text>
</comment>